<keyword evidence="9" id="KW-0809">Transit peptide</keyword>
<dbReference type="SUPFAM" id="SSF54637">
    <property type="entry name" value="Thioesterase/thiol ester dehydrase-isomerase"/>
    <property type="match status" value="1"/>
</dbReference>
<keyword evidence="8" id="KW-0276">Fatty acid metabolism</keyword>
<dbReference type="STRING" id="354243.BST28_02895"/>
<evidence type="ECO:0000256" key="5">
    <source>
        <dbReference type="ARBA" id="ARBA00022490"/>
    </source>
</evidence>
<evidence type="ECO:0000313" key="26">
    <source>
        <dbReference type="EMBL" id="OBY30649.1"/>
    </source>
</evidence>
<comment type="catalytic activity">
    <reaction evidence="23">
        <text>tetradecanoyl-CoA + H2O = tetradecanoate + CoA + H(+)</text>
        <dbReference type="Rhea" id="RHEA:40119"/>
        <dbReference type="ChEBI" id="CHEBI:15377"/>
        <dbReference type="ChEBI" id="CHEBI:15378"/>
        <dbReference type="ChEBI" id="CHEBI:30807"/>
        <dbReference type="ChEBI" id="CHEBI:57287"/>
        <dbReference type="ChEBI" id="CHEBI:57385"/>
    </reaction>
    <physiologicalReaction direction="left-to-right" evidence="23">
        <dbReference type="Rhea" id="RHEA:40120"/>
    </physiologicalReaction>
</comment>
<evidence type="ECO:0000256" key="20">
    <source>
        <dbReference type="ARBA" id="ARBA00047734"/>
    </source>
</evidence>
<evidence type="ECO:0000256" key="3">
    <source>
        <dbReference type="ARBA" id="ARBA00004632"/>
    </source>
</evidence>
<dbReference type="InterPro" id="IPR006683">
    <property type="entry name" value="Thioestr_dom"/>
</dbReference>
<comment type="catalytic activity">
    <reaction evidence="21">
        <text>decanoyl-CoA + H2O = decanoate + CoA + H(+)</text>
        <dbReference type="Rhea" id="RHEA:40059"/>
        <dbReference type="ChEBI" id="CHEBI:15377"/>
        <dbReference type="ChEBI" id="CHEBI:15378"/>
        <dbReference type="ChEBI" id="CHEBI:27689"/>
        <dbReference type="ChEBI" id="CHEBI:57287"/>
        <dbReference type="ChEBI" id="CHEBI:61430"/>
    </reaction>
    <physiologicalReaction direction="left-to-right" evidence="21">
        <dbReference type="Rhea" id="RHEA:40060"/>
    </physiologicalReaction>
</comment>
<evidence type="ECO:0000256" key="13">
    <source>
        <dbReference type="ARBA" id="ARBA00035852"/>
    </source>
</evidence>
<dbReference type="GO" id="GO:0006631">
    <property type="term" value="P:fatty acid metabolic process"/>
    <property type="evidence" value="ECO:0007669"/>
    <property type="project" value="UniProtKB-KW"/>
</dbReference>
<dbReference type="Proteomes" id="UP000092668">
    <property type="component" value="Unassembled WGS sequence"/>
</dbReference>
<accession>A0A1B8SD35</accession>
<dbReference type="OrthoDB" id="5505920at2"/>
<dbReference type="GO" id="GO:0016787">
    <property type="term" value="F:hydrolase activity"/>
    <property type="evidence" value="ECO:0007669"/>
    <property type="project" value="UniProtKB-KW"/>
</dbReference>
<evidence type="ECO:0000313" key="27">
    <source>
        <dbReference type="Proteomes" id="UP000092668"/>
    </source>
</evidence>
<keyword evidence="4" id="KW-1003">Cell membrane</keyword>
<gene>
    <name evidence="26" type="ORF">ACT18_16305</name>
</gene>
<name>A0A1B8SD35_9MYCO</name>
<comment type="subcellular location">
    <subcellularLocation>
        <location evidence="3">Cell projection</location>
        <location evidence="3">Ruffle membrane</location>
    </subcellularLocation>
    <subcellularLocation>
        <location evidence="2">Cytoplasm</location>
    </subcellularLocation>
    <subcellularLocation>
        <location evidence="1">Membrane</location>
        <topology evidence="1">Peripheral membrane protein</topology>
    </subcellularLocation>
</comment>
<dbReference type="Pfam" id="PF03061">
    <property type="entry name" value="4HBT"/>
    <property type="match status" value="1"/>
</dbReference>
<evidence type="ECO:0000256" key="11">
    <source>
        <dbReference type="ARBA" id="ARBA00023136"/>
    </source>
</evidence>
<keyword evidence="12" id="KW-0966">Cell projection</keyword>
<comment type="catalytic activity">
    <reaction evidence="14">
        <text>(9Z)-octadecenoyl-CoA + H2O = (9Z)-octadecenoate + CoA + H(+)</text>
        <dbReference type="Rhea" id="RHEA:40139"/>
        <dbReference type="ChEBI" id="CHEBI:15377"/>
        <dbReference type="ChEBI" id="CHEBI:15378"/>
        <dbReference type="ChEBI" id="CHEBI:30823"/>
        <dbReference type="ChEBI" id="CHEBI:57287"/>
        <dbReference type="ChEBI" id="CHEBI:57387"/>
    </reaction>
    <physiologicalReaction direction="left-to-right" evidence="14">
        <dbReference type="Rhea" id="RHEA:40140"/>
    </physiologicalReaction>
</comment>
<keyword evidence="11" id="KW-0472">Membrane</keyword>
<evidence type="ECO:0000256" key="9">
    <source>
        <dbReference type="ARBA" id="ARBA00022946"/>
    </source>
</evidence>
<comment type="catalytic activity">
    <reaction evidence="13">
        <text>(5Z,8Z,11Z,14Z)-eicosatetraenoyl-CoA + H2O = (5Z,8Z,11Z,14Z)-eicosatetraenoate + CoA + H(+)</text>
        <dbReference type="Rhea" id="RHEA:40151"/>
        <dbReference type="ChEBI" id="CHEBI:15377"/>
        <dbReference type="ChEBI" id="CHEBI:15378"/>
        <dbReference type="ChEBI" id="CHEBI:32395"/>
        <dbReference type="ChEBI" id="CHEBI:57287"/>
        <dbReference type="ChEBI" id="CHEBI:57368"/>
    </reaction>
    <physiologicalReaction direction="left-to-right" evidence="13">
        <dbReference type="Rhea" id="RHEA:40152"/>
    </physiologicalReaction>
</comment>
<dbReference type="AlphaFoldDB" id="A0A1B8SD35"/>
<evidence type="ECO:0000256" key="4">
    <source>
        <dbReference type="ARBA" id="ARBA00022475"/>
    </source>
</evidence>
<dbReference type="InterPro" id="IPR029069">
    <property type="entry name" value="HotDog_dom_sf"/>
</dbReference>
<dbReference type="CDD" id="cd03443">
    <property type="entry name" value="PaaI_thioesterase"/>
    <property type="match status" value="1"/>
</dbReference>
<feature type="domain" description="Thioesterase" evidence="25">
    <location>
        <begin position="55"/>
        <end position="108"/>
    </location>
</feature>
<evidence type="ECO:0000256" key="15">
    <source>
        <dbReference type="ARBA" id="ARBA00038456"/>
    </source>
</evidence>
<sequence length="174" mass="18168">MPDSASPPQRLPSHTPTCMGCGPQNPHGLQLVVYRDGDTVYGDVTFDERHIGAPGLAHGGAVAAACDDLLGFTLWIAGTPAVTRSLNVEYLLPVPLHRPHRIAAHIASRDGRALHVMGTGTGSDGVTRFTASAVFIAVSADHFATHGDVSGFGELLQRLADTSESCPDPLGGRP</sequence>
<evidence type="ECO:0000259" key="25">
    <source>
        <dbReference type="Pfam" id="PF03061"/>
    </source>
</evidence>
<evidence type="ECO:0000256" key="16">
    <source>
        <dbReference type="ARBA" id="ARBA00038848"/>
    </source>
</evidence>
<evidence type="ECO:0000256" key="6">
    <source>
        <dbReference type="ARBA" id="ARBA00022703"/>
    </source>
</evidence>
<evidence type="ECO:0000256" key="12">
    <source>
        <dbReference type="ARBA" id="ARBA00023273"/>
    </source>
</evidence>
<evidence type="ECO:0000256" key="14">
    <source>
        <dbReference type="ARBA" id="ARBA00037002"/>
    </source>
</evidence>
<evidence type="ECO:0000256" key="21">
    <source>
        <dbReference type="ARBA" id="ARBA00047969"/>
    </source>
</evidence>
<comment type="catalytic activity">
    <reaction evidence="19">
        <text>octanoyl-CoA + H2O = octanoate + CoA + H(+)</text>
        <dbReference type="Rhea" id="RHEA:30143"/>
        <dbReference type="ChEBI" id="CHEBI:15377"/>
        <dbReference type="ChEBI" id="CHEBI:15378"/>
        <dbReference type="ChEBI" id="CHEBI:25646"/>
        <dbReference type="ChEBI" id="CHEBI:57287"/>
        <dbReference type="ChEBI" id="CHEBI:57386"/>
    </reaction>
    <physiologicalReaction direction="left-to-right" evidence="19">
        <dbReference type="Rhea" id="RHEA:30144"/>
    </physiologicalReaction>
</comment>
<proteinExistence type="inferred from homology"/>
<evidence type="ECO:0000256" key="18">
    <source>
        <dbReference type="ARBA" id="ARBA00043210"/>
    </source>
</evidence>
<comment type="similarity">
    <text evidence="15">Belongs to the THEM4/THEM5 thioesterase family.</text>
</comment>
<evidence type="ECO:0000256" key="2">
    <source>
        <dbReference type="ARBA" id="ARBA00004496"/>
    </source>
</evidence>
<evidence type="ECO:0000256" key="24">
    <source>
        <dbReference type="SAM" id="MobiDB-lite"/>
    </source>
</evidence>
<evidence type="ECO:0000256" key="19">
    <source>
        <dbReference type="ARBA" id="ARBA00047588"/>
    </source>
</evidence>
<dbReference type="GO" id="GO:0005737">
    <property type="term" value="C:cytoplasm"/>
    <property type="evidence" value="ECO:0007669"/>
    <property type="project" value="UniProtKB-SubCell"/>
</dbReference>
<dbReference type="EC" id="3.1.2.2" evidence="16"/>
<evidence type="ECO:0000256" key="7">
    <source>
        <dbReference type="ARBA" id="ARBA00022801"/>
    </source>
</evidence>
<dbReference type="PANTHER" id="PTHR12418:SF19">
    <property type="entry name" value="ACYL-COENZYME A THIOESTERASE THEM4"/>
    <property type="match status" value="1"/>
</dbReference>
<evidence type="ECO:0000256" key="10">
    <source>
        <dbReference type="ARBA" id="ARBA00023098"/>
    </source>
</evidence>
<dbReference type="InterPro" id="IPR052365">
    <property type="entry name" value="THEM4/THEM5_acyl-CoA_thioest"/>
</dbReference>
<evidence type="ECO:0000256" key="23">
    <source>
        <dbReference type="ARBA" id="ARBA00048180"/>
    </source>
</evidence>
<protein>
    <recommendedName>
        <fullName evidence="17">Acyl-coenzyme A thioesterase THEM4</fullName>
        <ecNumber evidence="16">3.1.2.2</ecNumber>
    </recommendedName>
    <alternativeName>
        <fullName evidence="18">Thioesterase superfamily member 4</fullName>
    </alternativeName>
</protein>
<feature type="region of interest" description="Disordered" evidence="24">
    <location>
        <begin position="1"/>
        <end position="20"/>
    </location>
</feature>
<dbReference type="Gene3D" id="3.10.129.10">
    <property type="entry name" value="Hotdog Thioesterase"/>
    <property type="match status" value="1"/>
</dbReference>
<dbReference type="PANTHER" id="PTHR12418">
    <property type="entry name" value="ACYL-COENZYME A THIOESTERASE THEM4"/>
    <property type="match status" value="1"/>
</dbReference>
<comment type="caution">
    <text evidence="26">The sequence shown here is derived from an EMBL/GenBank/DDBJ whole genome shotgun (WGS) entry which is preliminary data.</text>
</comment>
<keyword evidence="27" id="KW-1185">Reference proteome</keyword>
<dbReference type="EMBL" id="LFOE01000027">
    <property type="protein sequence ID" value="OBY30649.1"/>
    <property type="molecule type" value="Genomic_DNA"/>
</dbReference>
<evidence type="ECO:0000256" key="22">
    <source>
        <dbReference type="ARBA" id="ARBA00048074"/>
    </source>
</evidence>
<organism evidence="26 27">
    <name type="scientific">Mycolicibacter kumamotonensis</name>
    <dbReference type="NCBI Taxonomy" id="354243"/>
    <lineage>
        <taxon>Bacteria</taxon>
        <taxon>Bacillati</taxon>
        <taxon>Actinomycetota</taxon>
        <taxon>Actinomycetes</taxon>
        <taxon>Mycobacteriales</taxon>
        <taxon>Mycobacteriaceae</taxon>
        <taxon>Mycolicibacter</taxon>
    </lineage>
</organism>
<reference evidence="26 27" key="1">
    <citation type="submission" date="2015-06" db="EMBL/GenBank/DDBJ databases">
        <title>Genome sequence of Mycobacterium kumamotonense strain Roo.</title>
        <authorList>
            <person name="Greninger A.L."/>
            <person name="Cunningham G."/>
            <person name="Miller S."/>
        </authorList>
    </citation>
    <scope>NUCLEOTIDE SEQUENCE [LARGE SCALE GENOMIC DNA]</scope>
    <source>
        <strain evidence="26 27">Roo</strain>
    </source>
</reference>
<comment type="catalytic activity">
    <reaction evidence="20">
        <text>hexadecanoyl-CoA + H2O = hexadecanoate + CoA + H(+)</text>
        <dbReference type="Rhea" id="RHEA:16645"/>
        <dbReference type="ChEBI" id="CHEBI:7896"/>
        <dbReference type="ChEBI" id="CHEBI:15377"/>
        <dbReference type="ChEBI" id="CHEBI:15378"/>
        <dbReference type="ChEBI" id="CHEBI:57287"/>
        <dbReference type="ChEBI" id="CHEBI:57379"/>
        <dbReference type="EC" id="3.1.2.2"/>
    </reaction>
    <physiologicalReaction direction="left-to-right" evidence="20">
        <dbReference type="Rhea" id="RHEA:16646"/>
    </physiologicalReaction>
</comment>
<evidence type="ECO:0000256" key="17">
    <source>
        <dbReference type="ARBA" id="ARBA00040123"/>
    </source>
</evidence>
<keyword evidence="6" id="KW-0053">Apoptosis</keyword>
<dbReference type="GO" id="GO:0016020">
    <property type="term" value="C:membrane"/>
    <property type="evidence" value="ECO:0007669"/>
    <property type="project" value="UniProtKB-SubCell"/>
</dbReference>
<dbReference type="PATRIC" id="fig|354243.3.peg.3372"/>
<comment type="catalytic activity">
    <reaction evidence="22">
        <text>dodecanoyl-CoA + H2O = dodecanoate + CoA + H(+)</text>
        <dbReference type="Rhea" id="RHEA:30135"/>
        <dbReference type="ChEBI" id="CHEBI:15377"/>
        <dbReference type="ChEBI" id="CHEBI:15378"/>
        <dbReference type="ChEBI" id="CHEBI:18262"/>
        <dbReference type="ChEBI" id="CHEBI:57287"/>
        <dbReference type="ChEBI" id="CHEBI:57375"/>
    </reaction>
    <physiologicalReaction direction="left-to-right" evidence="22">
        <dbReference type="Rhea" id="RHEA:30136"/>
    </physiologicalReaction>
</comment>
<keyword evidence="5" id="KW-0963">Cytoplasm</keyword>
<evidence type="ECO:0000256" key="1">
    <source>
        <dbReference type="ARBA" id="ARBA00004170"/>
    </source>
</evidence>
<keyword evidence="7" id="KW-0378">Hydrolase</keyword>
<keyword evidence="10" id="KW-0443">Lipid metabolism</keyword>
<evidence type="ECO:0000256" key="8">
    <source>
        <dbReference type="ARBA" id="ARBA00022832"/>
    </source>
</evidence>